<reference evidence="1 2" key="1">
    <citation type="submission" date="2024-02" db="EMBL/GenBank/DDBJ databases">
        <title>A draft genome for the cacao thread blight pathogen Marasmius crinis-equi.</title>
        <authorList>
            <person name="Cohen S.P."/>
            <person name="Baruah I.K."/>
            <person name="Amoako-Attah I."/>
            <person name="Bukari Y."/>
            <person name="Meinhardt L.W."/>
            <person name="Bailey B.A."/>
        </authorList>
    </citation>
    <scope>NUCLEOTIDE SEQUENCE [LARGE SCALE GENOMIC DNA]</scope>
    <source>
        <strain evidence="1 2">GH-76</strain>
    </source>
</reference>
<dbReference type="Proteomes" id="UP001465976">
    <property type="component" value="Unassembled WGS sequence"/>
</dbReference>
<gene>
    <name evidence="1" type="ORF">V5O48_013157</name>
</gene>
<name>A0ABR3F112_9AGAR</name>
<keyword evidence="2" id="KW-1185">Reference proteome</keyword>
<dbReference type="EMBL" id="JBAHYK010001252">
    <property type="protein sequence ID" value="KAL0568824.1"/>
    <property type="molecule type" value="Genomic_DNA"/>
</dbReference>
<protein>
    <submittedName>
        <fullName evidence="1">Uncharacterized protein</fullName>
    </submittedName>
</protein>
<evidence type="ECO:0000313" key="2">
    <source>
        <dbReference type="Proteomes" id="UP001465976"/>
    </source>
</evidence>
<organism evidence="1 2">
    <name type="scientific">Marasmius crinis-equi</name>
    <dbReference type="NCBI Taxonomy" id="585013"/>
    <lineage>
        <taxon>Eukaryota</taxon>
        <taxon>Fungi</taxon>
        <taxon>Dikarya</taxon>
        <taxon>Basidiomycota</taxon>
        <taxon>Agaricomycotina</taxon>
        <taxon>Agaricomycetes</taxon>
        <taxon>Agaricomycetidae</taxon>
        <taxon>Agaricales</taxon>
        <taxon>Marasmiineae</taxon>
        <taxon>Marasmiaceae</taxon>
        <taxon>Marasmius</taxon>
    </lineage>
</organism>
<proteinExistence type="predicted"/>
<accession>A0ABR3F112</accession>
<comment type="caution">
    <text evidence="1">The sequence shown here is derived from an EMBL/GenBank/DDBJ whole genome shotgun (WGS) entry which is preliminary data.</text>
</comment>
<evidence type="ECO:0000313" key="1">
    <source>
        <dbReference type="EMBL" id="KAL0568824.1"/>
    </source>
</evidence>
<sequence>MKPENLAKRYPNCARIGILGTQQQCKAILEQQLRTALAAVVPLPHNPPIHHALELSTGSRENSGKKNMGKWGYWNPVTDRWVFLTPLSFDVAYPELYHPGTTIYTLVRACEADLQKLVYRRQSHPYAARAPIIPPIQPMGLVWASTGVHPAQAQTQASAPVNASVYPAVTLSVYLNNCEIRNSETVVPNNAGRIRLNEHKVALGRIGMEVGNSFEWYNAQSRTWISVSWSSDIPASGGKRLFFRKVGVTVMANFDIETLL</sequence>